<name>A0AA46Q4Z8_CYTFI</name>
<gene>
    <name evidence="2" type="ORF">OD459_06330</name>
</gene>
<feature type="region of interest" description="Disordered" evidence="1">
    <location>
        <begin position="46"/>
        <end position="88"/>
    </location>
</feature>
<dbReference type="Proteomes" id="UP001163104">
    <property type="component" value="Chromosome"/>
</dbReference>
<protein>
    <submittedName>
        <fullName evidence="2">Uncharacterized protein</fullName>
    </submittedName>
</protein>
<sequence>MAKIKSPNPNYNGNSASLQFINGEAETENKWLLEWFKNRGYKVENLADEPVENKQNEDMAHEEEPKKSESIRKSGKTKAKDSDDKKDD</sequence>
<dbReference type="AlphaFoldDB" id="A0AA46Q4Z8"/>
<dbReference type="RefSeq" id="WP_048008036.1">
    <property type="nucleotide sequence ID" value="NZ_CP107027.1"/>
</dbReference>
<dbReference type="EMBL" id="CP107027">
    <property type="protein sequence ID" value="UYG96644.1"/>
    <property type="molecule type" value="Genomic_DNA"/>
</dbReference>
<accession>A0AA46Q4Z8</accession>
<proteinExistence type="predicted"/>
<evidence type="ECO:0000256" key="1">
    <source>
        <dbReference type="SAM" id="MobiDB-lite"/>
    </source>
</evidence>
<organism evidence="2 3">
    <name type="scientific">Cytobacillus firmus</name>
    <name type="common">Bacillus firmus</name>
    <dbReference type="NCBI Taxonomy" id="1399"/>
    <lineage>
        <taxon>Bacteria</taxon>
        <taxon>Bacillati</taxon>
        <taxon>Bacillota</taxon>
        <taxon>Bacilli</taxon>
        <taxon>Bacillales</taxon>
        <taxon>Bacillaceae</taxon>
        <taxon>Cytobacillus</taxon>
    </lineage>
</organism>
<evidence type="ECO:0000313" key="2">
    <source>
        <dbReference type="EMBL" id="UYG96644.1"/>
    </source>
</evidence>
<feature type="compositionally biased region" description="Basic and acidic residues" evidence="1">
    <location>
        <begin position="51"/>
        <end position="88"/>
    </location>
</feature>
<reference evidence="2" key="1">
    <citation type="submission" date="2022-10" db="EMBL/GenBank/DDBJ databases">
        <title>Mechanism of multi-heavy metal repair in Cytobacillus Firmus M7.</title>
        <authorList>
            <person name="Li X."/>
            <person name="Yu C."/>
        </authorList>
    </citation>
    <scope>NUCLEOTIDE SEQUENCE</scope>
    <source>
        <strain evidence="2">M7</strain>
    </source>
</reference>
<evidence type="ECO:0000313" key="3">
    <source>
        <dbReference type="Proteomes" id="UP001163104"/>
    </source>
</evidence>